<evidence type="ECO:0000313" key="8">
    <source>
        <dbReference type="Proteomes" id="UP000235371"/>
    </source>
</evidence>
<dbReference type="PROSITE" id="PS51387">
    <property type="entry name" value="FAD_PCMH"/>
    <property type="match status" value="1"/>
</dbReference>
<dbReference type="GO" id="GO:0016491">
    <property type="term" value="F:oxidoreductase activity"/>
    <property type="evidence" value="ECO:0007669"/>
    <property type="project" value="UniProtKB-KW"/>
</dbReference>
<dbReference type="PANTHER" id="PTHR42973:SF53">
    <property type="entry name" value="FAD-BINDING PCMH-TYPE DOMAIN-CONTAINING PROTEIN-RELATED"/>
    <property type="match status" value="1"/>
</dbReference>
<name>A0A2J6TKM4_9HELO</name>
<organism evidence="7 8">
    <name type="scientific">Hyaloscypha bicolor E</name>
    <dbReference type="NCBI Taxonomy" id="1095630"/>
    <lineage>
        <taxon>Eukaryota</taxon>
        <taxon>Fungi</taxon>
        <taxon>Dikarya</taxon>
        <taxon>Ascomycota</taxon>
        <taxon>Pezizomycotina</taxon>
        <taxon>Leotiomycetes</taxon>
        <taxon>Helotiales</taxon>
        <taxon>Hyaloscyphaceae</taxon>
        <taxon>Hyaloscypha</taxon>
        <taxon>Hyaloscypha bicolor</taxon>
    </lineage>
</organism>
<keyword evidence="4" id="KW-0560">Oxidoreductase</keyword>
<evidence type="ECO:0000259" key="6">
    <source>
        <dbReference type="PROSITE" id="PS51387"/>
    </source>
</evidence>
<keyword evidence="8" id="KW-1185">Reference proteome</keyword>
<feature type="chain" id="PRO_5014334736" evidence="5">
    <location>
        <begin position="18"/>
        <end position="515"/>
    </location>
</feature>
<dbReference type="SUPFAM" id="SSF56176">
    <property type="entry name" value="FAD-binding/transporter-associated domain-like"/>
    <property type="match status" value="1"/>
</dbReference>
<dbReference type="PANTHER" id="PTHR42973">
    <property type="entry name" value="BINDING OXIDOREDUCTASE, PUTATIVE (AFU_ORTHOLOGUE AFUA_1G17690)-RELATED"/>
    <property type="match status" value="1"/>
</dbReference>
<dbReference type="InterPro" id="IPR050416">
    <property type="entry name" value="FAD-linked_Oxidoreductase"/>
</dbReference>
<evidence type="ECO:0000256" key="1">
    <source>
        <dbReference type="ARBA" id="ARBA00005466"/>
    </source>
</evidence>
<dbReference type="RefSeq" id="XP_024740446.1">
    <property type="nucleotide sequence ID" value="XM_024877861.1"/>
</dbReference>
<dbReference type="GeneID" id="36585938"/>
<dbReference type="InterPro" id="IPR016169">
    <property type="entry name" value="FAD-bd_PCMH_sub2"/>
</dbReference>
<dbReference type="AlphaFoldDB" id="A0A2J6TKM4"/>
<dbReference type="InParanoid" id="A0A2J6TKM4"/>
<dbReference type="InterPro" id="IPR006094">
    <property type="entry name" value="Oxid_FAD_bind_N"/>
</dbReference>
<accession>A0A2J6TKM4</accession>
<dbReference type="Gene3D" id="3.30.465.10">
    <property type="match status" value="1"/>
</dbReference>
<feature type="signal peptide" evidence="5">
    <location>
        <begin position="1"/>
        <end position="17"/>
    </location>
</feature>
<dbReference type="Proteomes" id="UP000235371">
    <property type="component" value="Unassembled WGS sequence"/>
</dbReference>
<dbReference type="EMBL" id="KZ613780">
    <property type="protein sequence ID" value="PMD63542.1"/>
    <property type="molecule type" value="Genomic_DNA"/>
</dbReference>
<feature type="domain" description="FAD-binding PCMH-type" evidence="6">
    <location>
        <begin position="80"/>
        <end position="251"/>
    </location>
</feature>
<dbReference type="InterPro" id="IPR036318">
    <property type="entry name" value="FAD-bd_PCMH-like_sf"/>
</dbReference>
<dbReference type="GO" id="GO:0071949">
    <property type="term" value="F:FAD binding"/>
    <property type="evidence" value="ECO:0007669"/>
    <property type="project" value="InterPro"/>
</dbReference>
<comment type="similarity">
    <text evidence="1">Belongs to the oxygen-dependent FAD-linked oxidoreductase family.</text>
</comment>
<evidence type="ECO:0000256" key="4">
    <source>
        <dbReference type="ARBA" id="ARBA00023002"/>
    </source>
</evidence>
<evidence type="ECO:0000313" key="7">
    <source>
        <dbReference type="EMBL" id="PMD63542.1"/>
    </source>
</evidence>
<dbReference type="OrthoDB" id="2151789at2759"/>
<keyword evidence="2" id="KW-0285">Flavoprotein</keyword>
<sequence length="515" mass="54822">MILSKLVLVLLAGLVTAHPGQSCSDEDAARIRKYVGKNWHHALGSTCACETLTREFSEKVLHPGSNNYTTEAKAYWDVREDLSPKCIFIPGNAHEVAKGVIVLTACKSQFAVRGAGHMPVKGAANTDGGVLVALNSFKNYTILPEEGIMEAGPALNWGQVYSALVPYGKIVIGGRLKDIGTGGLTLGGGIHYFTNKYGFAMDNVVSYEVVTADGKIVDASATCNPDLFWALKGGSNNFGIVTKFTYKTFDVPVVSTQFSIYAEAALPAFSKGIAGLGQMDDANPIGAGGTFSLLCNVTGGPGLLQILGVQEGATTSQFANFSSIPAEATLLNVNNVTTLAQASTILSLIPYQASRWTFGAKSIVGIDADNIVEMYQMLKTAVVPMANITGLNPTMTFQPIPKSAAAVAAHNGIGNTWGVDDSTPHNWWLITVSWQNASDDEVVLAWHKKTLEAIHASNKAKGIASDFIYLNDAADYQKGYDGIPTANLARMKSTRAKYDPDLVFTKLCSGGFKLD</sequence>
<evidence type="ECO:0000256" key="5">
    <source>
        <dbReference type="SAM" id="SignalP"/>
    </source>
</evidence>
<keyword evidence="5" id="KW-0732">Signal</keyword>
<reference evidence="7 8" key="1">
    <citation type="submission" date="2016-04" db="EMBL/GenBank/DDBJ databases">
        <title>A degradative enzymes factory behind the ericoid mycorrhizal symbiosis.</title>
        <authorList>
            <consortium name="DOE Joint Genome Institute"/>
            <person name="Martino E."/>
            <person name="Morin E."/>
            <person name="Grelet G."/>
            <person name="Kuo A."/>
            <person name="Kohler A."/>
            <person name="Daghino S."/>
            <person name="Barry K."/>
            <person name="Choi C."/>
            <person name="Cichocki N."/>
            <person name="Clum A."/>
            <person name="Copeland A."/>
            <person name="Hainaut M."/>
            <person name="Haridas S."/>
            <person name="Labutti K."/>
            <person name="Lindquist E."/>
            <person name="Lipzen A."/>
            <person name="Khouja H.-R."/>
            <person name="Murat C."/>
            <person name="Ohm R."/>
            <person name="Olson A."/>
            <person name="Spatafora J."/>
            <person name="Veneault-Fourrey C."/>
            <person name="Henrissat B."/>
            <person name="Grigoriev I."/>
            <person name="Martin F."/>
            <person name="Perotto S."/>
        </authorList>
    </citation>
    <scope>NUCLEOTIDE SEQUENCE [LARGE SCALE GENOMIC DNA]</scope>
    <source>
        <strain evidence="7 8">E</strain>
    </source>
</reference>
<evidence type="ECO:0000256" key="2">
    <source>
        <dbReference type="ARBA" id="ARBA00022630"/>
    </source>
</evidence>
<dbReference type="InterPro" id="IPR016166">
    <property type="entry name" value="FAD-bd_PCMH"/>
</dbReference>
<protein>
    <submittedName>
        <fullName evidence="7">FAD-binding domain-containing protein</fullName>
    </submittedName>
</protein>
<evidence type="ECO:0000256" key="3">
    <source>
        <dbReference type="ARBA" id="ARBA00022827"/>
    </source>
</evidence>
<dbReference type="STRING" id="1095630.A0A2J6TKM4"/>
<gene>
    <name evidence="7" type="ORF">K444DRAFT_584361</name>
</gene>
<keyword evidence="3" id="KW-0274">FAD</keyword>
<dbReference type="Pfam" id="PF01565">
    <property type="entry name" value="FAD_binding_4"/>
    <property type="match status" value="1"/>
</dbReference>
<proteinExistence type="inferred from homology"/>